<keyword evidence="7" id="KW-1185">Reference proteome</keyword>
<evidence type="ECO:0000313" key="6">
    <source>
        <dbReference type="EMBL" id="BBZ43737.1"/>
    </source>
</evidence>
<accession>A0A7I7YR26</accession>
<dbReference type="InterPro" id="IPR054156">
    <property type="entry name" value="YxaF_TetR_C"/>
</dbReference>
<evidence type="ECO:0000256" key="3">
    <source>
        <dbReference type="ARBA" id="ARBA00023163"/>
    </source>
</evidence>
<organism evidence="6 7">
    <name type="scientific">Mycobacterium parmense</name>
    <dbReference type="NCBI Taxonomy" id="185642"/>
    <lineage>
        <taxon>Bacteria</taxon>
        <taxon>Bacillati</taxon>
        <taxon>Actinomycetota</taxon>
        <taxon>Actinomycetes</taxon>
        <taxon>Mycobacteriales</taxon>
        <taxon>Mycobacteriaceae</taxon>
        <taxon>Mycobacterium</taxon>
        <taxon>Mycobacterium simiae complex</taxon>
    </lineage>
</organism>
<dbReference type="PROSITE" id="PS50977">
    <property type="entry name" value="HTH_TETR_2"/>
    <property type="match status" value="1"/>
</dbReference>
<dbReference type="InterPro" id="IPR036271">
    <property type="entry name" value="Tet_transcr_reg_TetR-rel_C_sf"/>
</dbReference>
<name>A0A7I7YR26_9MYCO</name>
<dbReference type="PRINTS" id="PR00455">
    <property type="entry name" value="HTHTETR"/>
</dbReference>
<dbReference type="SUPFAM" id="SSF48498">
    <property type="entry name" value="Tetracyclin repressor-like, C-terminal domain"/>
    <property type="match status" value="1"/>
</dbReference>
<dbReference type="SUPFAM" id="SSF46689">
    <property type="entry name" value="Homeodomain-like"/>
    <property type="match status" value="1"/>
</dbReference>
<dbReference type="Pfam" id="PF21993">
    <property type="entry name" value="TetR_C_13_2"/>
    <property type="match status" value="1"/>
</dbReference>
<gene>
    <name evidence="6" type="ORF">MPRM_10180</name>
</gene>
<evidence type="ECO:0000313" key="7">
    <source>
        <dbReference type="Proteomes" id="UP000467105"/>
    </source>
</evidence>
<dbReference type="PANTHER" id="PTHR47506">
    <property type="entry name" value="TRANSCRIPTIONAL REGULATORY PROTEIN"/>
    <property type="match status" value="1"/>
</dbReference>
<dbReference type="AlphaFoldDB" id="A0A7I7YR26"/>
<dbReference type="InterPro" id="IPR009057">
    <property type="entry name" value="Homeodomain-like_sf"/>
</dbReference>
<evidence type="ECO:0000259" key="5">
    <source>
        <dbReference type="PROSITE" id="PS50977"/>
    </source>
</evidence>
<dbReference type="Pfam" id="PF00440">
    <property type="entry name" value="TetR_N"/>
    <property type="match status" value="1"/>
</dbReference>
<protein>
    <submittedName>
        <fullName evidence="6">Putative transcriptional regulator, TetR family protein</fullName>
    </submittedName>
</protein>
<dbReference type="PANTHER" id="PTHR47506:SF1">
    <property type="entry name" value="HTH-TYPE TRANSCRIPTIONAL REGULATOR YJDC"/>
    <property type="match status" value="1"/>
</dbReference>
<keyword evidence="1" id="KW-0805">Transcription regulation</keyword>
<keyword evidence="2 4" id="KW-0238">DNA-binding</keyword>
<evidence type="ECO:0000256" key="2">
    <source>
        <dbReference type="ARBA" id="ARBA00023125"/>
    </source>
</evidence>
<reference evidence="6 7" key="1">
    <citation type="journal article" date="2019" name="Emerg. Microbes Infect.">
        <title>Comprehensive subspecies identification of 175 nontuberculous mycobacteria species based on 7547 genomic profiles.</title>
        <authorList>
            <person name="Matsumoto Y."/>
            <person name="Kinjo T."/>
            <person name="Motooka D."/>
            <person name="Nabeya D."/>
            <person name="Jung N."/>
            <person name="Uechi K."/>
            <person name="Horii T."/>
            <person name="Iida T."/>
            <person name="Fujita J."/>
            <person name="Nakamura S."/>
        </authorList>
    </citation>
    <scope>NUCLEOTIDE SEQUENCE [LARGE SCALE GENOMIC DNA]</scope>
    <source>
        <strain evidence="6 7">JCM 14742</strain>
    </source>
</reference>
<dbReference type="GO" id="GO:0003677">
    <property type="term" value="F:DNA binding"/>
    <property type="evidence" value="ECO:0007669"/>
    <property type="project" value="UniProtKB-UniRule"/>
</dbReference>
<dbReference type="InterPro" id="IPR001647">
    <property type="entry name" value="HTH_TetR"/>
</dbReference>
<dbReference type="Proteomes" id="UP000467105">
    <property type="component" value="Chromosome"/>
</dbReference>
<feature type="DNA-binding region" description="H-T-H motif" evidence="4">
    <location>
        <begin position="65"/>
        <end position="84"/>
    </location>
</feature>
<proteinExistence type="predicted"/>
<evidence type="ECO:0000256" key="4">
    <source>
        <dbReference type="PROSITE-ProRule" id="PRU00335"/>
    </source>
</evidence>
<dbReference type="EMBL" id="AP022614">
    <property type="protein sequence ID" value="BBZ43737.1"/>
    <property type="molecule type" value="Genomic_DNA"/>
</dbReference>
<sequence length="240" mass="25572">MTSPVSGGGAAALIRNSYRVGIVSVSARSSTARPLPVTERGRRSRAAIIDAAAMLMYQRGVGLTTLDDVLAAAGAGKSQLYHYFDSKADLVAAVIERQLELVLAQQPTLEHIDSWEGIDGWVEGVLAIHSAPGGPFACPLGTMASELKNDKAFAPLLDAAFRRWEAALARGLQRIQDRGGLVAEADPARLATAVIAALQGGMLLARVRGDVAPLQDTLFSAVVQLHQWERKATTRKPRAR</sequence>
<evidence type="ECO:0000256" key="1">
    <source>
        <dbReference type="ARBA" id="ARBA00023015"/>
    </source>
</evidence>
<feature type="domain" description="HTH tetR-type" evidence="5">
    <location>
        <begin position="42"/>
        <end position="102"/>
    </location>
</feature>
<keyword evidence="3" id="KW-0804">Transcription</keyword>
<dbReference type="Gene3D" id="1.10.357.10">
    <property type="entry name" value="Tetracycline Repressor, domain 2"/>
    <property type="match status" value="1"/>
</dbReference>